<sequence>MEYPIGKRITEIREKKGISVTQLAKMAGISKSTLWEIENGKISPNISTLWSIANALGVTFGELITYDIVVKDEGSEVRLIERNNNIEVYLMKLNGGSVRYSKAHSNSPVELVHVIKGAMIVGPFESPEFVWEGKTVKFYGGVDHVYAAVGGEAEAIVTMKYFSEKSITKIEYRNIKEIKIEKYRDLLESKAVNNNVLATAISTINDHDASHLQNDDLLLFDVLSAELKTLSGTLTVPKVVFNSLNSLGLAERSSVTNFEKNIDVVRYYIYEPLHPGYAEQAVFVAYELERRNIKDVISIGCGPAYHEAMLKEIIPDLSITCIENSQFFKKLSPFKVLDEVPNGVNAIISFGSSHHIEGFLRLVANKLKKGGTLIVSDEFVADYSSERERKRNVIRHHLGYLLDIPLAEFREELLSAFNAKNIDISLGILSRIYIKIFKNIKDKITIDRVEDAFLNFYYLELTSLLLGVAYIEEKKVSLNKFIAESSMLGLKLDSVYKVYPTGKDSGTYVVAFTRA</sequence>
<dbReference type="OMA" id="CGPAYHE"/>
<comment type="caution">
    <text evidence="3">The sequence shown here is derived from an EMBL/GenBank/DDBJ whole genome shotgun (WGS) entry which is preliminary data.</text>
</comment>
<dbReference type="GeneID" id="1460150"/>
<organism evidence="3 4">
    <name type="scientific">Sulfurisphaera tokodaii</name>
    <dbReference type="NCBI Taxonomy" id="111955"/>
    <lineage>
        <taxon>Archaea</taxon>
        <taxon>Thermoproteota</taxon>
        <taxon>Thermoprotei</taxon>
        <taxon>Sulfolobales</taxon>
        <taxon>Sulfolobaceae</taxon>
        <taxon>Sulfurisphaera</taxon>
    </lineage>
</organism>
<dbReference type="PANTHER" id="PTHR46797:SF1">
    <property type="entry name" value="METHYLPHOSPHONATE SYNTHASE"/>
    <property type="match status" value="1"/>
</dbReference>
<feature type="domain" description="HTH cro/C1-type" evidence="2">
    <location>
        <begin position="9"/>
        <end position="63"/>
    </location>
</feature>
<dbReference type="Gene3D" id="2.60.120.10">
    <property type="entry name" value="Jelly Rolls"/>
    <property type="match status" value="1"/>
</dbReference>
<dbReference type="InterPro" id="IPR029063">
    <property type="entry name" value="SAM-dependent_MTases_sf"/>
</dbReference>
<dbReference type="RefSeq" id="WP_010980159.1">
    <property type="nucleotide sequence ID" value="NZ_BAABQO010000001.1"/>
</dbReference>
<name>A0A832T688_9CREN</name>
<dbReference type="SUPFAM" id="SSF47413">
    <property type="entry name" value="lambda repressor-like DNA-binding domains"/>
    <property type="match status" value="1"/>
</dbReference>
<evidence type="ECO:0000259" key="2">
    <source>
        <dbReference type="PROSITE" id="PS50943"/>
    </source>
</evidence>
<dbReference type="Pfam" id="PF01381">
    <property type="entry name" value="HTH_3"/>
    <property type="match status" value="1"/>
</dbReference>
<gene>
    <name evidence="3" type="ORF">HA332_00560</name>
</gene>
<dbReference type="PROSITE" id="PS50943">
    <property type="entry name" value="HTH_CROC1"/>
    <property type="match status" value="1"/>
</dbReference>
<evidence type="ECO:0000256" key="1">
    <source>
        <dbReference type="ARBA" id="ARBA00023125"/>
    </source>
</evidence>
<dbReference type="Gene3D" id="1.10.260.40">
    <property type="entry name" value="lambda repressor-like DNA-binding domains"/>
    <property type="match status" value="1"/>
</dbReference>
<dbReference type="CDD" id="cd00093">
    <property type="entry name" value="HTH_XRE"/>
    <property type="match status" value="1"/>
</dbReference>
<dbReference type="GO" id="GO:0003677">
    <property type="term" value="F:DNA binding"/>
    <property type="evidence" value="ECO:0007669"/>
    <property type="project" value="UniProtKB-KW"/>
</dbReference>
<dbReference type="InterPro" id="IPR001387">
    <property type="entry name" value="Cro/C1-type_HTH"/>
</dbReference>
<dbReference type="InterPro" id="IPR050807">
    <property type="entry name" value="TransReg_Diox_bact_type"/>
</dbReference>
<dbReference type="GO" id="GO:0003700">
    <property type="term" value="F:DNA-binding transcription factor activity"/>
    <property type="evidence" value="ECO:0007669"/>
    <property type="project" value="TreeGrafter"/>
</dbReference>
<reference evidence="3" key="1">
    <citation type="journal article" date="2020" name="bioRxiv">
        <title>A rank-normalized archaeal taxonomy based on genome phylogeny resolves widespread incomplete and uneven classifications.</title>
        <authorList>
            <person name="Rinke C."/>
            <person name="Chuvochina M."/>
            <person name="Mussig A.J."/>
            <person name="Chaumeil P.-A."/>
            <person name="Waite D.W."/>
            <person name="Whitman W.B."/>
            <person name="Parks D.H."/>
            <person name="Hugenholtz P."/>
        </authorList>
    </citation>
    <scope>NUCLEOTIDE SEQUENCE</scope>
    <source>
        <strain evidence="3">UBA8838</strain>
    </source>
</reference>
<dbReference type="InterPro" id="IPR011051">
    <property type="entry name" value="RmlC_Cupin_sf"/>
</dbReference>
<accession>A0A832T688</accession>
<keyword evidence="1" id="KW-0238">DNA-binding</keyword>
<dbReference type="InterPro" id="IPR010982">
    <property type="entry name" value="Lambda_DNA-bd_dom_sf"/>
</dbReference>
<evidence type="ECO:0000313" key="4">
    <source>
        <dbReference type="Proteomes" id="UP000646844"/>
    </source>
</evidence>
<dbReference type="AlphaFoldDB" id="A0A832T688"/>
<dbReference type="EMBL" id="DUJO01000003">
    <property type="protein sequence ID" value="HII72915.1"/>
    <property type="molecule type" value="Genomic_DNA"/>
</dbReference>
<evidence type="ECO:0000313" key="3">
    <source>
        <dbReference type="EMBL" id="HII72915.1"/>
    </source>
</evidence>
<protein>
    <submittedName>
        <fullName evidence="3">Helix-turn-helix domain-containing protein</fullName>
    </submittedName>
</protein>
<dbReference type="PANTHER" id="PTHR46797">
    <property type="entry name" value="HTH-TYPE TRANSCRIPTIONAL REGULATOR"/>
    <property type="match status" value="1"/>
</dbReference>
<proteinExistence type="predicted"/>
<dbReference type="Gene3D" id="3.40.50.150">
    <property type="entry name" value="Vaccinia Virus protein VP39"/>
    <property type="match status" value="1"/>
</dbReference>
<dbReference type="SMART" id="SM00530">
    <property type="entry name" value="HTH_XRE"/>
    <property type="match status" value="1"/>
</dbReference>
<dbReference type="SUPFAM" id="SSF53335">
    <property type="entry name" value="S-adenosyl-L-methionine-dependent methyltransferases"/>
    <property type="match status" value="1"/>
</dbReference>
<dbReference type="GO" id="GO:0005829">
    <property type="term" value="C:cytosol"/>
    <property type="evidence" value="ECO:0007669"/>
    <property type="project" value="TreeGrafter"/>
</dbReference>
<dbReference type="InterPro" id="IPR014710">
    <property type="entry name" value="RmlC-like_jellyroll"/>
</dbReference>
<dbReference type="Proteomes" id="UP000646844">
    <property type="component" value="Unassembled WGS sequence"/>
</dbReference>
<dbReference type="SUPFAM" id="SSF51182">
    <property type="entry name" value="RmlC-like cupins"/>
    <property type="match status" value="1"/>
</dbReference>